<feature type="domain" description="Duffy-antigen binding" evidence="3">
    <location>
        <begin position="112"/>
        <end position="311"/>
    </location>
</feature>
<dbReference type="InterPro" id="IPR049158">
    <property type="entry name" value="PfEMP1_CIDRalpha1_dom"/>
</dbReference>
<dbReference type="VEuPathDB" id="PlasmoDB:PRCDC_1240000"/>
<feature type="domain" description="Cysteine-rich interdomain region 1 gamma" evidence="6">
    <location>
        <begin position="1538"/>
        <end position="1588"/>
    </location>
</feature>
<dbReference type="Pfam" id="PF15445">
    <property type="entry name" value="ATS"/>
    <property type="match status" value="1"/>
</dbReference>
<dbReference type="InterPro" id="IPR029211">
    <property type="entry name" value="PfEMP1_ATS"/>
</dbReference>
<dbReference type="InterPro" id="IPR008602">
    <property type="entry name" value="Duffy-antigen-binding"/>
</dbReference>
<dbReference type="InterPro" id="IPR029210">
    <property type="entry name" value="PfEMP1_NTS"/>
</dbReference>
<reference evidence="9 10" key="1">
    <citation type="submission" date="2016-09" db="EMBL/GenBank/DDBJ databases">
        <authorList>
            <consortium name="Pathogen Informatics"/>
        </authorList>
    </citation>
    <scope>NUCLEOTIDE SEQUENCE [LARGE SCALE GENOMIC DNA]</scope>
</reference>
<feature type="region of interest" description="Disordered" evidence="1">
    <location>
        <begin position="860"/>
        <end position="907"/>
    </location>
</feature>
<dbReference type="VEuPathDB" id="PlasmoDB:PRG01_0417000"/>
<dbReference type="InterPro" id="IPR041480">
    <property type="entry name" value="CIDR1_gamma"/>
</dbReference>
<dbReference type="Pfam" id="PF05424">
    <property type="entry name" value="Duffy_binding"/>
    <property type="match status" value="3"/>
</dbReference>
<accession>A0A2P9D5P9</accession>
<feature type="compositionally biased region" description="Low complexity" evidence="1">
    <location>
        <begin position="869"/>
        <end position="881"/>
    </location>
</feature>
<evidence type="ECO:0000259" key="4">
    <source>
        <dbReference type="Pfam" id="PF15445"/>
    </source>
</evidence>
<evidence type="ECO:0000259" key="7">
    <source>
        <dbReference type="Pfam" id="PF21807"/>
    </source>
</evidence>
<feature type="compositionally biased region" description="Low complexity" evidence="1">
    <location>
        <begin position="1117"/>
        <end position="1138"/>
    </location>
</feature>
<feature type="region of interest" description="Disordered" evidence="1">
    <location>
        <begin position="1227"/>
        <end position="1253"/>
    </location>
</feature>
<organism evidence="9 10">
    <name type="scientific">Plasmodium reichenowi</name>
    <dbReference type="NCBI Taxonomy" id="5854"/>
    <lineage>
        <taxon>Eukaryota</taxon>
        <taxon>Sar</taxon>
        <taxon>Alveolata</taxon>
        <taxon>Apicomplexa</taxon>
        <taxon>Aconoidasida</taxon>
        <taxon>Haemosporida</taxon>
        <taxon>Plasmodiidae</taxon>
        <taxon>Plasmodium</taxon>
        <taxon>Plasmodium (Laverania)</taxon>
    </lineage>
</organism>
<feature type="domain" description="Plasmodium falciparum erythrocyte membrane protein 1 acidic terminal segment" evidence="4">
    <location>
        <begin position="1894"/>
        <end position="2363"/>
    </location>
</feature>
<gene>
    <name evidence="9" type="ORF">PRG01_0417000</name>
</gene>
<evidence type="ECO:0000313" key="10">
    <source>
        <dbReference type="Proteomes" id="UP000240500"/>
    </source>
</evidence>
<feature type="domain" description="Duffy-binding-like" evidence="2">
    <location>
        <begin position="1605"/>
        <end position="1751"/>
    </location>
</feature>
<dbReference type="Gene3D" id="1.20.58.830">
    <property type="match status" value="3"/>
</dbReference>
<feature type="compositionally biased region" description="Low complexity" evidence="1">
    <location>
        <begin position="1038"/>
        <end position="1053"/>
    </location>
</feature>
<feature type="domain" description="Duffy-binding-like" evidence="2">
    <location>
        <begin position="615"/>
        <end position="761"/>
    </location>
</feature>
<dbReference type="Pfam" id="PF03011">
    <property type="entry name" value="PFEMP"/>
    <property type="match status" value="2"/>
</dbReference>
<feature type="domain" description="Duffy-antigen binding" evidence="3">
    <location>
        <begin position="904"/>
        <end position="1005"/>
    </location>
</feature>
<dbReference type="Pfam" id="PF21807">
    <property type="entry name" value="PfEMP1_CIDRalpha1_dom"/>
    <property type="match status" value="1"/>
</dbReference>
<protein>
    <submittedName>
        <fullName evidence="9">Erythrocyte membrane protein 1, PfEMP1, putative</fullName>
    </submittedName>
</protein>
<dbReference type="Gene3D" id="1.10.1900.40">
    <property type="entry name" value="Acidic terminal segments, variant surface antigen of PfEMP1"/>
    <property type="match status" value="2"/>
</dbReference>
<feature type="compositionally biased region" description="Polar residues" evidence="1">
    <location>
        <begin position="2102"/>
        <end position="2125"/>
    </location>
</feature>
<feature type="domain" description="PfEMP1 CIDRalpha1" evidence="7">
    <location>
        <begin position="536"/>
        <end position="590"/>
    </location>
</feature>
<feature type="region of interest" description="Disordered" evidence="1">
    <location>
        <begin position="751"/>
        <end position="807"/>
    </location>
</feature>
<feature type="compositionally biased region" description="Basic and acidic residues" evidence="1">
    <location>
        <begin position="1229"/>
        <end position="1253"/>
    </location>
</feature>
<evidence type="ECO:0000313" key="9">
    <source>
        <dbReference type="EMBL" id="SOV76355.1"/>
    </source>
</evidence>
<dbReference type="Proteomes" id="UP000240500">
    <property type="component" value="Chromosome 4"/>
</dbReference>
<feature type="region of interest" description="Disordered" evidence="1">
    <location>
        <begin position="2237"/>
        <end position="2257"/>
    </location>
</feature>
<feature type="region of interest" description="Disordered" evidence="1">
    <location>
        <begin position="44"/>
        <end position="67"/>
    </location>
</feature>
<dbReference type="FunFam" id="1.20.1310.20:FF:000001">
    <property type="entry name" value="Erythrocyte membrane protein 1, PfEMP1"/>
    <property type="match status" value="1"/>
</dbReference>
<evidence type="ECO:0000259" key="2">
    <source>
        <dbReference type="Pfam" id="PF03011"/>
    </source>
</evidence>
<dbReference type="InterPro" id="IPR044932">
    <property type="entry name" value="PfEMP1_ATS_sf"/>
</dbReference>
<feature type="region of interest" description="Disordered" evidence="1">
    <location>
        <begin position="1038"/>
        <end position="1160"/>
    </location>
</feature>
<dbReference type="GO" id="GO:0046789">
    <property type="term" value="F:host cell surface receptor binding"/>
    <property type="evidence" value="ECO:0007669"/>
    <property type="project" value="InterPro"/>
</dbReference>
<evidence type="ECO:0000259" key="6">
    <source>
        <dbReference type="Pfam" id="PF18562"/>
    </source>
</evidence>
<dbReference type="FunFam" id="1.10.1900.40:FF:000001">
    <property type="entry name" value="Erythrocyte membrane protein 1"/>
    <property type="match status" value="1"/>
</dbReference>
<feature type="compositionally biased region" description="Basic and acidic residues" evidence="1">
    <location>
        <begin position="1095"/>
        <end position="1112"/>
    </location>
</feature>
<dbReference type="Gene3D" id="1.20.58.1930">
    <property type="match status" value="1"/>
</dbReference>
<dbReference type="EMBL" id="LT969567">
    <property type="protein sequence ID" value="SOV76355.1"/>
    <property type="molecule type" value="Genomic_DNA"/>
</dbReference>
<feature type="domain" description="Duffy-antigen binding" evidence="3">
    <location>
        <begin position="1157"/>
        <end position="1290"/>
    </location>
</feature>
<sequence>MGGGNGGGGNDYKDAKDFLDKIGKEVHEIVKKERETYKGELEGKLSFATNSETNSTQNPCEFDYDKPIGANSKRDPCRKDVKKKDVDRFSDKQGAQCDYRKIRDSTNNNEGGACAPFRRLFVCNKNLESIKDTTSTKTHKLLAQVCFAAKHEGESISLSYPQYEEKYPAFGSTICTILARSFADIGDIVRGKDLYRRDKGKIDKLEDNLKKIFAKIHDEVTKGSNGQALKTRYEDDENYYKLREDWWEANRETVWKAITCSAHDGDTYFGQTCDDHGTPSNANHKCRCMNKIGKPDDQVPTYFDYVPQYLRWFEEWAEDFCRIKRGKLQNLEKECRGQNDDGKKRYCSRNAHDCEKTVRAQGVIVMGNGCTKCFYACPRYEKWIDKQKEQFEKQKKKYAEEIKKYTNGGVSSGRRTKGDATTKVYDGYEKKFYNKLKDHGNYSEVNNFLELLNNETICTKNADIKEGGKIDFKEKHDKHNNANKTKGTFYRSDYCDLCPVCGVECDSEKCTPYPEKGRCPSIYTIYKSIPGAEPNNIKILKSGDGQTEIAEKLKEFCDDKKTDKDSLYELWQCYKDKDVVKDKGKEDDNVNGAGGLCILEKNGENVKTQKTFHNFFYYWVAHMLKDSIYWKTEKLDKCLRKKSKKCGNPQCTDDCNCYENWVGQKRIEWEDIKKHFKTQEDIPGNPLDTLELVLKLEFAKENSSEDAENNVSAEEIDLINKMLKEEEAAAPGGADNEENTPIDKLIKHEQKEAETCKQTQEDCKKPQSPASAGRSLENTPASSPPAGDLENEEEEEEEYSDDDSHQVDEVVDEVVIQQETTGTTKDDNVEKVCNIVNGALTETNLKEACSLKYGPGGKEKYTQWRCIPSTGNGSSNTSEGSSDGGGRAKRHTSGPDPTKSSGSICVPPRRRRLYVTPIIKWAEETAKRATSPETNGDGDSGETTEGKGQQAVAKDQQLSDSGNPLGNASPSDPRDGLRDAFIQSAAVETFFLWDRYKKIKEKEREEKEKRDREANGLGLPFMQPVGVPGLGVGAGIPQPSSLLTGSSGALSPGQPGLVPGAPSPPLPSLFNPNGEGGGSWADKAYGSRTLSGHSSMDDEKQASGELLDDRITTLRRGPGPYQPQQPQLKPQLPLLNGGIHSSHSGTLDPNDPANLNSGEIPPDFLRQMFYTLGDYRDILFSSSNDTSDSKDTSSSTYSDNLKHIVLEAGGNEQKAAMEKIQEKITSALKESDNKDTSVKKPVQDDQNSDKKQREDFWTNYGKSIWEGMLCALTYNTESGGKDQKIEQDTKVKTELYDKNTKDTGKYHYDNVTLEEESGEKTNNPTTLKNFVVRPPYFRYLEEWGNEFCLKRTEMLTKIKVECNVDEDGANGKKKCSGYGEDCETNLKKDPSTFPDLECHRCGEECRKYEKWIKTKKTEYEKQSNAYMEQKNNCENGSEDAKKFCEELKTKCDTAGDFLNRLKSGPCKNENDGEKNKKGEDEIKFDVNGDTFQHTKYCDPCSKFKIHCETGDCNVSEKKKCNGGTITAENIKNNTGPNGDIEMRVSDNSGSGFDDDLKHCEKAGIFMGIRKDEWKCGNVCGYEVCKPKNRNGKPNGDKHIITIRGLVAHWVHNFLEDYNKIKHKISHCIRKGEEPKCIKHCDKKCKCVKEWVEKKRVEWKEIKNRLNEQYKNDYGENYNVKTILEKLHPQTELNKAMKPCGGLEAFEKSCDLNRTESSKTKDGGEDDTPKDLVQCLLKKLEEKIKTCADQTVDKPSQTACQTSSHVGDVDPLEEENPENTVEHPKICGDMNPEPEEDKTGETCTPAETAPTTPKETAPTTPKEPAPTTPEPSSPTAAEDPATQSEGKSPEAPKEVVPEKKVPEAIPPKEKKVDTEIVEPPPLSDEPFDPTILHTTIPFGIALALTSIAFLFFKKKTKSSVDMLRVMQIPQNDYEIPTLKSKNRYIPYKSAQYRGKRYIYLEGDSGTDSGYTDHYSDITSSSESEYEEFDINDIYAPRAPKYKTLIEVVLEPSKRDTQSDDIPTNKPIADDEWNTIKNEFISQFLQNEQKDMPNILPDNIDNNTHLTPSRDTLDQKPFIMSIHDRNLLSAEEYNYDMSTNSGNNDLYSGQNNLYSGQNNLYSDVDSTSDNRDSYSGTKDPISDKHYPYSGIDLINDALSGDHDIYDEILKRKENELFGTNHTKKNTTNIVSKPTNSDPIMNQLNLFHKWLDRHRDMCEKWNKKNKKEELLDKLKEEWNNENNTNSSLTHTSNIPSGENSIKNVMNADVSIQIDMDNPKLTNEFKNMDTTPNKSTMDTIMDDLEKYNEPYYYDFYKDDIYYDVNDHDTSTVDSNNMEEPTEIQIELDVNNHKLVKEKYPIGDVWDI</sequence>
<feature type="region of interest" description="Disordered" evidence="1">
    <location>
        <begin position="1001"/>
        <end position="1021"/>
    </location>
</feature>
<feature type="compositionally biased region" description="Polar residues" evidence="1">
    <location>
        <begin position="1139"/>
        <end position="1157"/>
    </location>
</feature>
<dbReference type="InterPro" id="IPR042202">
    <property type="entry name" value="Duffy-ag-bd_sf"/>
</dbReference>
<evidence type="ECO:0000256" key="1">
    <source>
        <dbReference type="SAM" id="MobiDB-lite"/>
    </source>
</evidence>
<feature type="compositionally biased region" description="Polar residues" evidence="1">
    <location>
        <begin position="47"/>
        <end position="59"/>
    </location>
</feature>
<dbReference type="FunFam" id="1.20.58.830:FF:000001">
    <property type="entry name" value="Erythrocyte membrane protein 1, PfEMP1"/>
    <property type="match status" value="1"/>
</dbReference>
<dbReference type="InterPro" id="IPR004258">
    <property type="entry name" value="DBL"/>
</dbReference>
<feature type="compositionally biased region" description="Basic and acidic residues" evidence="1">
    <location>
        <begin position="751"/>
        <end position="765"/>
    </location>
</feature>
<feature type="region of interest" description="Disordered" evidence="1">
    <location>
        <begin position="2102"/>
        <end position="2139"/>
    </location>
</feature>
<proteinExistence type="predicted"/>
<feature type="region of interest" description="Disordered" evidence="1">
    <location>
        <begin position="1748"/>
        <end position="1884"/>
    </location>
</feature>
<feature type="compositionally biased region" description="Polar residues" evidence="1">
    <location>
        <begin position="1752"/>
        <end position="1764"/>
    </location>
</feature>
<name>A0A2P9D5P9_PLARE</name>
<feature type="compositionally biased region" description="Acidic residues" evidence="1">
    <location>
        <begin position="789"/>
        <end position="801"/>
    </location>
</feature>
<feature type="compositionally biased region" description="Polar residues" evidence="1">
    <location>
        <begin position="956"/>
        <end position="970"/>
    </location>
</feature>
<dbReference type="FunFam" id="1.20.58.1930:FF:000001">
    <property type="entry name" value="Erythrocyte membrane protein 1, PfEMP1"/>
    <property type="match status" value="1"/>
</dbReference>
<dbReference type="Gene3D" id="1.20.1310.20">
    <property type="entry name" value="Duffy-antigen binding domain"/>
    <property type="match status" value="2"/>
</dbReference>
<evidence type="ECO:0000259" key="8">
    <source>
        <dbReference type="Pfam" id="PF22672"/>
    </source>
</evidence>
<evidence type="ECO:0000259" key="3">
    <source>
        <dbReference type="Pfam" id="PF05424"/>
    </source>
</evidence>
<feature type="domain" description="Duffy-binding-like" evidence="8">
    <location>
        <begin position="315"/>
        <end position="480"/>
    </location>
</feature>
<feature type="domain" description="Duffy-binding-like" evidence="8">
    <location>
        <begin position="1342"/>
        <end position="1495"/>
    </location>
</feature>
<dbReference type="GO" id="GO:0016020">
    <property type="term" value="C:membrane"/>
    <property type="evidence" value="ECO:0007669"/>
    <property type="project" value="InterPro"/>
</dbReference>
<feature type="compositionally biased region" description="Low complexity" evidence="1">
    <location>
        <begin position="1803"/>
        <end position="1819"/>
    </location>
</feature>
<feature type="compositionally biased region" description="Basic and acidic residues" evidence="1">
    <location>
        <begin position="1846"/>
        <end position="1873"/>
    </location>
</feature>
<evidence type="ECO:0000259" key="5">
    <source>
        <dbReference type="Pfam" id="PF15447"/>
    </source>
</evidence>
<feature type="compositionally biased region" description="Basic and acidic residues" evidence="1">
    <location>
        <begin position="1001"/>
        <end position="1014"/>
    </location>
</feature>
<feature type="domain" description="Plasmodium falciparum erythrocyte membrane protein-1 N-terminal segment" evidence="5">
    <location>
        <begin position="14"/>
        <end position="49"/>
    </location>
</feature>
<dbReference type="InterPro" id="IPR054595">
    <property type="entry name" value="DBL_C"/>
</dbReference>
<dbReference type="Pfam" id="PF15447">
    <property type="entry name" value="NTS"/>
    <property type="match status" value="1"/>
</dbReference>
<feature type="region of interest" description="Disordered" evidence="1">
    <location>
        <begin position="925"/>
        <end position="980"/>
    </location>
</feature>
<dbReference type="SUPFAM" id="SSF140924">
    <property type="entry name" value="Duffy binding domain-like"/>
    <property type="match status" value="4"/>
</dbReference>
<dbReference type="Pfam" id="PF18562">
    <property type="entry name" value="CIDR1_gamma"/>
    <property type="match status" value="1"/>
</dbReference>
<dbReference type="Pfam" id="PF22672">
    <property type="entry name" value="DBL_C"/>
    <property type="match status" value="2"/>
</dbReference>
<feature type="compositionally biased region" description="Polar residues" evidence="1">
    <location>
        <begin position="2241"/>
        <end position="2257"/>
    </location>
</feature>
<feature type="compositionally biased region" description="Pro residues" evidence="1">
    <location>
        <begin position="1820"/>
        <end position="1831"/>
    </location>
</feature>